<accession>A0A3P6TID1</accession>
<evidence type="ECO:0000256" key="1">
    <source>
        <dbReference type="ARBA" id="ARBA00004496"/>
    </source>
</evidence>
<keyword evidence="2" id="KW-0813">Transport</keyword>
<name>A0A3P6TID1_LITSI</name>
<organism evidence="6 7">
    <name type="scientific">Litomosoides sigmodontis</name>
    <name type="common">Filarial nematode worm</name>
    <dbReference type="NCBI Taxonomy" id="42156"/>
    <lineage>
        <taxon>Eukaryota</taxon>
        <taxon>Metazoa</taxon>
        <taxon>Ecdysozoa</taxon>
        <taxon>Nematoda</taxon>
        <taxon>Chromadorea</taxon>
        <taxon>Rhabditida</taxon>
        <taxon>Spirurina</taxon>
        <taxon>Spiruromorpha</taxon>
        <taxon>Filarioidea</taxon>
        <taxon>Onchocercidae</taxon>
        <taxon>Litomosoides</taxon>
    </lineage>
</organism>
<keyword evidence="4" id="KW-0653">Protein transport</keyword>
<dbReference type="GO" id="GO:0016020">
    <property type="term" value="C:membrane"/>
    <property type="evidence" value="ECO:0007669"/>
    <property type="project" value="TreeGrafter"/>
</dbReference>
<dbReference type="SUPFAM" id="SSF50978">
    <property type="entry name" value="WD40 repeat-like"/>
    <property type="match status" value="1"/>
</dbReference>
<dbReference type="InterPro" id="IPR001180">
    <property type="entry name" value="CNH_dom"/>
</dbReference>
<dbReference type="Proteomes" id="UP000277928">
    <property type="component" value="Unassembled WGS sequence"/>
</dbReference>
<evidence type="ECO:0000259" key="5">
    <source>
        <dbReference type="PROSITE" id="PS50219"/>
    </source>
</evidence>
<evidence type="ECO:0000313" key="7">
    <source>
        <dbReference type="Proteomes" id="UP000277928"/>
    </source>
</evidence>
<dbReference type="AlphaFoldDB" id="A0A3P6TID1"/>
<dbReference type="InterPro" id="IPR032914">
    <property type="entry name" value="Vam6/VPS39/TRAP1"/>
</dbReference>
<feature type="domain" description="CNH" evidence="5">
    <location>
        <begin position="21"/>
        <end position="282"/>
    </location>
</feature>
<dbReference type="OrthoDB" id="10258882at2759"/>
<dbReference type="PANTHER" id="PTHR12894">
    <property type="entry name" value="CNH DOMAIN CONTAINING"/>
    <property type="match status" value="1"/>
</dbReference>
<dbReference type="InterPro" id="IPR036322">
    <property type="entry name" value="WD40_repeat_dom_sf"/>
</dbReference>
<dbReference type="PROSITE" id="PS50219">
    <property type="entry name" value="CNH"/>
    <property type="match status" value="1"/>
</dbReference>
<dbReference type="GO" id="GO:0005737">
    <property type="term" value="C:cytoplasm"/>
    <property type="evidence" value="ECO:0007669"/>
    <property type="project" value="UniProtKB-SubCell"/>
</dbReference>
<comment type="subcellular location">
    <subcellularLocation>
        <location evidence="1">Cytoplasm</location>
    </subcellularLocation>
</comment>
<proteinExistence type="predicted"/>
<dbReference type="OMA" id="YCICYAL"/>
<reference evidence="6 7" key="1">
    <citation type="submission" date="2018-08" db="EMBL/GenBank/DDBJ databases">
        <authorList>
            <person name="Laetsch R D."/>
            <person name="Stevens L."/>
            <person name="Kumar S."/>
            <person name="Blaxter L. M."/>
        </authorList>
    </citation>
    <scope>NUCLEOTIDE SEQUENCE [LARGE SCALE GENOMIC DNA]</scope>
</reference>
<evidence type="ECO:0000313" key="6">
    <source>
        <dbReference type="EMBL" id="VDK87862.1"/>
    </source>
</evidence>
<evidence type="ECO:0000256" key="3">
    <source>
        <dbReference type="ARBA" id="ARBA00022490"/>
    </source>
</evidence>
<dbReference type="GO" id="GO:0015031">
    <property type="term" value="P:protein transport"/>
    <property type="evidence" value="ECO:0007669"/>
    <property type="project" value="UniProtKB-KW"/>
</dbReference>
<evidence type="ECO:0000256" key="4">
    <source>
        <dbReference type="ARBA" id="ARBA00022927"/>
    </source>
</evidence>
<dbReference type="GO" id="GO:0034058">
    <property type="term" value="P:endosomal vesicle fusion"/>
    <property type="evidence" value="ECO:0007669"/>
    <property type="project" value="TreeGrafter"/>
</dbReference>
<dbReference type="Pfam" id="PF00780">
    <property type="entry name" value="CNH"/>
    <property type="match status" value="1"/>
</dbReference>
<dbReference type="PANTHER" id="PTHR12894:SF27">
    <property type="entry name" value="TRANSFORMING GROWTH FACTOR-BETA RECEPTOR-ASSOCIATED PROTEIN 1"/>
    <property type="match status" value="1"/>
</dbReference>
<evidence type="ECO:0000256" key="2">
    <source>
        <dbReference type="ARBA" id="ARBA00022448"/>
    </source>
</evidence>
<gene>
    <name evidence="6" type="ORF">NLS_LOCUS8379</name>
</gene>
<keyword evidence="7" id="KW-1185">Reference proteome</keyword>
<sequence length="764" mass="85949">MVDEYYRLTDIFETGSVFMPDEKVTCVNGTSKTLFVGTSQGRILLVDLSAKSVINTLQLSTNVSVARIVAATALGYLIVLSASTIFNIEIKTLKPISSSAASNITHLALNKDPVVADPFALQLALVANNRHILVCQSKVDNLVIQQEIRTEDNVVALSYNKYCICYALPNAYFVHNVLEHKTLSLFPYDSQTIRPLIINTDAEEFLINGMQGLGVFATSGGVSSRPPLFWGLTSIVSYAYRSPHVFVLTASSITVYSLEQSVVLQRWPFTTGTVLECIDGQLYACSSANISHLEEVSWVDRADALANKGQLNEALRCAENAISNGQCDDTEMLKLNELRQKVALLLFKRDEFEKFYELSVLSELDPRAVLISFSLLLPFPSGFPSELDKEVTNLSKEAFGDFASEKSVQLTTFLEHYLRTVRKLQWTAGFCRDIDAILLRLISLRQDVLDAEDMSLNLHCTFDDCNEWMREHKRRKFLVTVAFCLLDFDNALAISRELYNEGLWDERIAKLCLQFFPRGSVSPSVSIPERSNISPSKLAVNDLMIKGNLKFQIIVHFRRNLRIFLLQPNKLNLLDTHAVLKSYPHFAAEVAMLEGAKEKGSVEYLEKLLNDHRDYDAAELFCIYTDTPQQTLRLTLLKFYLRNLASQPGFRSRVINLLNTPDFASNGTEVLNDIPNEWLLSSILYLAEGAVLSAKDQSHCQQLKEKQVTLLHFTDPLNCGFDITSYTGMRDLMIGSIILKLTVMRASRIHGNRTISRDMEPVFT</sequence>
<dbReference type="STRING" id="42156.A0A3P6TID1"/>
<dbReference type="GO" id="GO:0006914">
    <property type="term" value="P:autophagy"/>
    <property type="evidence" value="ECO:0007669"/>
    <property type="project" value="TreeGrafter"/>
</dbReference>
<protein>
    <recommendedName>
        <fullName evidence="5">CNH domain-containing protein</fullName>
    </recommendedName>
</protein>
<dbReference type="EMBL" id="UYRX01001043">
    <property type="protein sequence ID" value="VDK87862.1"/>
    <property type="molecule type" value="Genomic_DNA"/>
</dbReference>
<keyword evidence="3" id="KW-0963">Cytoplasm</keyword>